<protein>
    <submittedName>
        <fullName evidence="3">Uncharacterized protein</fullName>
    </submittedName>
</protein>
<dbReference type="GO" id="GO:0080043">
    <property type="term" value="F:quercetin 3-O-glucosyltransferase activity"/>
    <property type="evidence" value="ECO:0007669"/>
    <property type="project" value="TreeGrafter"/>
</dbReference>
<dbReference type="SUPFAM" id="SSF53756">
    <property type="entry name" value="UDP-Glycosyltransferase/glycogen phosphorylase"/>
    <property type="match status" value="1"/>
</dbReference>
<evidence type="ECO:0000313" key="3">
    <source>
        <dbReference type="EMBL" id="TKW21396.1"/>
    </source>
</evidence>
<dbReference type="PANTHER" id="PTHR11926:SF1505">
    <property type="entry name" value="GLYCOSYLTRANSFERASE"/>
    <property type="match status" value="1"/>
</dbReference>
<dbReference type="GO" id="GO:0080044">
    <property type="term" value="F:quercetin 7-O-glucosyltransferase activity"/>
    <property type="evidence" value="ECO:0007669"/>
    <property type="project" value="TreeGrafter"/>
</dbReference>
<feature type="region of interest" description="Disordered" evidence="2">
    <location>
        <begin position="1"/>
        <end position="68"/>
    </location>
</feature>
<accession>A0A4V6D8G3</accession>
<dbReference type="PANTHER" id="PTHR11926">
    <property type="entry name" value="GLUCOSYL/GLUCURONOSYL TRANSFERASES"/>
    <property type="match status" value="1"/>
</dbReference>
<dbReference type="Proteomes" id="UP000298652">
    <property type="component" value="Chromosome 4"/>
</dbReference>
<sequence length="170" mass="18894">MEGEGEMPYRRFGGGREEQPQLEATSPQRLRAGPIPSPVEARAEDPIPSGTSGGPHHRQRRARRIRLREREPRESITHGVPIVAVPQWTDQPTIAWLVEERAGVGVRAAVDFEGAVDRDELRRCVETVMGNGERAAEIRARVVRWMERVREAVAGGGTSEKNIWAFASGL</sequence>
<gene>
    <name evidence="3" type="ORF">SEVIR_4G161500v2</name>
</gene>
<proteinExistence type="inferred from homology"/>
<name>A0A4V6D8G3_SETVI</name>
<dbReference type="AlphaFoldDB" id="A0A4V6D8G3"/>
<keyword evidence="4" id="KW-1185">Reference proteome</keyword>
<reference evidence="3" key="1">
    <citation type="submission" date="2019-03" db="EMBL/GenBank/DDBJ databases">
        <title>WGS assembly of Setaria viridis.</title>
        <authorList>
            <person name="Huang P."/>
            <person name="Jenkins J."/>
            <person name="Grimwood J."/>
            <person name="Barry K."/>
            <person name="Healey A."/>
            <person name="Mamidi S."/>
            <person name="Sreedasyam A."/>
            <person name="Shu S."/>
            <person name="Feldman M."/>
            <person name="Wu J."/>
            <person name="Yu Y."/>
            <person name="Chen C."/>
            <person name="Johnson J."/>
            <person name="Rokhsar D."/>
            <person name="Baxter I."/>
            <person name="Schmutz J."/>
            <person name="Brutnell T."/>
            <person name="Kellogg E."/>
        </authorList>
    </citation>
    <scope>NUCLEOTIDE SEQUENCE [LARGE SCALE GENOMIC DNA]</scope>
</reference>
<evidence type="ECO:0000256" key="2">
    <source>
        <dbReference type="SAM" id="MobiDB-lite"/>
    </source>
</evidence>
<comment type="similarity">
    <text evidence="1">Belongs to the UDP-glycosyltransferase family.</text>
</comment>
<feature type="compositionally biased region" description="Basic residues" evidence="2">
    <location>
        <begin position="55"/>
        <end position="67"/>
    </location>
</feature>
<dbReference type="Gene3D" id="3.40.50.2000">
    <property type="entry name" value="Glycogen Phosphorylase B"/>
    <property type="match status" value="2"/>
</dbReference>
<organism evidence="3 4">
    <name type="scientific">Setaria viridis</name>
    <name type="common">Green bristlegrass</name>
    <name type="synonym">Setaria italica subsp. viridis</name>
    <dbReference type="NCBI Taxonomy" id="4556"/>
    <lineage>
        <taxon>Eukaryota</taxon>
        <taxon>Viridiplantae</taxon>
        <taxon>Streptophyta</taxon>
        <taxon>Embryophyta</taxon>
        <taxon>Tracheophyta</taxon>
        <taxon>Spermatophyta</taxon>
        <taxon>Magnoliopsida</taxon>
        <taxon>Liliopsida</taxon>
        <taxon>Poales</taxon>
        <taxon>Poaceae</taxon>
        <taxon>PACMAD clade</taxon>
        <taxon>Panicoideae</taxon>
        <taxon>Panicodae</taxon>
        <taxon>Paniceae</taxon>
        <taxon>Cenchrinae</taxon>
        <taxon>Setaria</taxon>
    </lineage>
</organism>
<evidence type="ECO:0000256" key="1">
    <source>
        <dbReference type="ARBA" id="ARBA00009995"/>
    </source>
</evidence>
<dbReference type="EMBL" id="CM016555">
    <property type="protein sequence ID" value="TKW21396.1"/>
    <property type="molecule type" value="Genomic_DNA"/>
</dbReference>
<dbReference type="Gramene" id="TKW21396">
    <property type="protein sequence ID" value="TKW21396"/>
    <property type="gene ID" value="SEVIR_4G161500v2"/>
</dbReference>
<evidence type="ECO:0000313" key="4">
    <source>
        <dbReference type="Proteomes" id="UP000298652"/>
    </source>
</evidence>